<dbReference type="RefSeq" id="WP_268613056.1">
    <property type="nucleotide sequence ID" value="NZ_CP113797.1"/>
</dbReference>
<dbReference type="EMBL" id="CP113797">
    <property type="protein sequence ID" value="WAL62719.1"/>
    <property type="molecule type" value="Genomic_DNA"/>
</dbReference>
<evidence type="ECO:0000313" key="2">
    <source>
        <dbReference type="EMBL" id="WAL62719.1"/>
    </source>
</evidence>
<feature type="compositionally biased region" description="Basic and acidic residues" evidence="1">
    <location>
        <begin position="1"/>
        <end position="20"/>
    </location>
</feature>
<reference evidence="2" key="1">
    <citation type="submission" date="2022-12" db="EMBL/GenBank/DDBJ databases">
        <title>Polyphasic identification of a Novel Hot-Spring Cyanobacterium Ocullathermofonsia sinensis gen nov. sp. nov. and Genomic Insights on its Adaptations to the Thermal Habitat.</title>
        <authorList>
            <person name="Daroch M."/>
            <person name="Tang J."/>
            <person name="Jiang Y."/>
        </authorList>
    </citation>
    <scope>NUCLEOTIDE SEQUENCE</scope>
    <source>
        <strain evidence="2">PKUAC-SCTA174</strain>
    </source>
</reference>
<proteinExistence type="predicted"/>
<evidence type="ECO:0000313" key="3">
    <source>
        <dbReference type="Proteomes" id="UP001163152"/>
    </source>
</evidence>
<dbReference type="AlphaFoldDB" id="A0A9E9C9H6"/>
<keyword evidence="3" id="KW-1185">Reference proteome</keyword>
<accession>A0A9E9C9H6</accession>
<feature type="region of interest" description="Disordered" evidence="1">
    <location>
        <begin position="1"/>
        <end position="28"/>
    </location>
</feature>
<name>A0A9E9C9H6_9CYAN</name>
<gene>
    <name evidence="2" type="ORF">OXH18_12215</name>
</gene>
<dbReference type="KEGG" id="tsin:OXH18_12215"/>
<sequence>MANSARKDEFFSHTGRRDFNPKPWIESPSPALSEVKVKAVRGVSANQQYGCSAKRKSPGTIAQSPQ</sequence>
<feature type="region of interest" description="Disordered" evidence="1">
    <location>
        <begin position="46"/>
        <end position="66"/>
    </location>
</feature>
<evidence type="ECO:0000256" key="1">
    <source>
        <dbReference type="SAM" id="MobiDB-lite"/>
    </source>
</evidence>
<organism evidence="2 3">
    <name type="scientific">Thermocoleostomius sinensis A174</name>
    <dbReference type="NCBI Taxonomy" id="2016057"/>
    <lineage>
        <taxon>Bacteria</taxon>
        <taxon>Bacillati</taxon>
        <taxon>Cyanobacteriota</taxon>
        <taxon>Cyanophyceae</taxon>
        <taxon>Oculatellales</taxon>
        <taxon>Oculatellaceae</taxon>
        <taxon>Thermocoleostomius</taxon>
    </lineage>
</organism>
<dbReference type="Proteomes" id="UP001163152">
    <property type="component" value="Chromosome"/>
</dbReference>
<protein>
    <submittedName>
        <fullName evidence="2">Uncharacterized protein</fullName>
    </submittedName>
</protein>